<sequence>MTCSPEGESVGEKEKKNGSLTIQLRSVASWSVDAFCAPLINLGKGRTDLISSRTQALTSNRLHIISNNDNNNNKNNNNSSNNNNYNNIGAPHTPNETELPCDG</sequence>
<evidence type="ECO:0000313" key="2">
    <source>
        <dbReference type="EMBL" id="CAE8732406.1"/>
    </source>
</evidence>
<accession>A0A813LMF3</accession>
<reference evidence="2" key="1">
    <citation type="submission" date="2021-02" db="EMBL/GenBank/DDBJ databases">
        <authorList>
            <person name="Dougan E. K."/>
            <person name="Rhodes N."/>
            <person name="Thang M."/>
            <person name="Chan C."/>
        </authorList>
    </citation>
    <scope>NUCLEOTIDE SEQUENCE</scope>
</reference>
<comment type="caution">
    <text evidence="2">The sequence shown here is derived from an EMBL/GenBank/DDBJ whole genome shotgun (WGS) entry which is preliminary data.</text>
</comment>
<protein>
    <submittedName>
        <fullName evidence="2">Uncharacterized protein</fullName>
    </submittedName>
</protein>
<evidence type="ECO:0000256" key="1">
    <source>
        <dbReference type="SAM" id="MobiDB-lite"/>
    </source>
</evidence>
<gene>
    <name evidence="2" type="ORF">PGLA2088_LOCUS46386</name>
</gene>
<dbReference type="AlphaFoldDB" id="A0A813LMF3"/>
<name>A0A813LMF3_POLGL</name>
<organism evidence="2 3">
    <name type="scientific">Polarella glacialis</name>
    <name type="common">Dinoflagellate</name>
    <dbReference type="NCBI Taxonomy" id="89957"/>
    <lineage>
        <taxon>Eukaryota</taxon>
        <taxon>Sar</taxon>
        <taxon>Alveolata</taxon>
        <taxon>Dinophyceae</taxon>
        <taxon>Suessiales</taxon>
        <taxon>Suessiaceae</taxon>
        <taxon>Polarella</taxon>
    </lineage>
</organism>
<evidence type="ECO:0000313" key="3">
    <source>
        <dbReference type="Proteomes" id="UP000626109"/>
    </source>
</evidence>
<feature type="region of interest" description="Disordered" evidence="1">
    <location>
        <begin position="65"/>
        <end position="103"/>
    </location>
</feature>
<feature type="compositionally biased region" description="Low complexity" evidence="1">
    <location>
        <begin position="66"/>
        <end position="87"/>
    </location>
</feature>
<proteinExistence type="predicted"/>
<dbReference type="EMBL" id="CAJNNW010036149">
    <property type="protein sequence ID" value="CAE8732406.1"/>
    <property type="molecule type" value="Genomic_DNA"/>
</dbReference>
<dbReference type="Proteomes" id="UP000626109">
    <property type="component" value="Unassembled WGS sequence"/>
</dbReference>